<evidence type="ECO:0000313" key="5">
    <source>
        <dbReference type="Proteomes" id="UP000002279"/>
    </source>
</evidence>
<dbReference type="Bgee" id="ENSOANG00000006584">
    <property type="expression patterns" value="Expressed in endometrium and 2 other cell types or tissues"/>
</dbReference>
<dbReference type="PANTHER" id="PTHR43943:SF15">
    <property type="entry name" value="DEHYDROGENASE_REDUCTASE MEMBER 2"/>
    <property type="match status" value="1"/>
</dbReference>
<keyword evidence="2" id="KW-0560">Oxidoreductase</keyword>
<reference evidence="4" key="1">
    <citation type="submission" date="2025-08" db="UniProtKB">
        <authorList>
            <consortium name="Ensembl"/>
        </authorList>
    </citation>
    <scope>IDENTIFICATION</scope>
    <source>
        <strain evidence="4">Glennie</strain>
    </source>
</reference>
<evidence type="ECO:0000256" key="2">
    <source>
        <dbReference type="ARBA" id="ARBA00023002"/>
    </source>
</evidence>
<comment type="similarity">
    <text evidence="1">Belongs to the short-chain dehydrogenases/reductases (SDR) family.</text>
</comment>
<dbReference type="InterPro" id="IPR002347">
    <property type="entry name" value="SDR_fam"/>
</dbReference>
<protein>
    <submittedName>
        <fullName evidence="4">Dehydrogenase/reductase 2</fullName>
    </submittedName>
</protein>
<dbReference type="InterPro" id="IPR036291">
    <property type="entry name" value="NAD(P)-bd_dom_sf"/>
</dbReference>
<gene>
    <name evidence="4" type="primary">DHRS2</name>
</gene>
<dbReference type="InterPro" id="IPR020904">
    <property type="entry name" value="Sc_DH/Rdtase_CS"/>
</dbReference>
<accession>A0A6I8N2X2</accession>
<evidence type="ECO:0000256" key="3">
    <source>
        <dbReference type="SAM" id="MobiDB-lite"/>
    </source>
</evidence>
<feature type="compositionally biased region" description="Low complexity" evidence="3">
    <location>
        <begin position="202"/>
        <end position="211"/>
    </location>
</feature>
<evidence type="ECO:0000256" key="1">
    <source>
        <dbReference type="ARBA" id="ARBA00006484"/>
    </source>
</evidence>
<name>A0A6I8N2X2_ORNAN</name>
<evidence type="ECO:0000313" key="4">
    <source>
        <dbReference type="Ensembl" id="ENSOANP00000035293.1"/>
    </source>
</evidence>
<keyword evidence="5" id="KW-1185">Reference proteome</keyword>
<feature type="region of interest" description="Disordered" evidence="3">
    <location>
        <begin position="158"/>
        <end position="211"/>
    </location>
</feature>
<dbReference type="PANTHER" id="PTHR43943">
    <property type="entry name" value="DEHYDROGENASE/REDUCTASE (SDR FAMILY) MEMBER 4"/>
    <property type="match status" value="1"/>
</dbReference>
<sequence>MRRALGWAGGRLRGPEASVSGRMCSGGGGGDGADRRFPLAGRVAVITGSTDGIGLAVARRLGRDGAHVVLSSRQQENVTRAVASLQAEGLSVSGTVCHIGKTEDRERLVLLGPYNVSKTAILGLTKTLALELKPKGIRVNCLAPGLIKTNFSQVVRIGPPLPSPARPHDPGAGDPFATVLRANPEPRTKVPSTSEPPPRPPDSAVRSSMVW</sequence>
<dbReference type="Proteomes" id="UP000002279">
    <property type="component" value="Unplaced"/>
</dbReference>
<dbReference type="Pfam" id="PF00106">
    <property type="entry name" value="adh_short"/>
    <property type="match status" value="1"/>
</dbReference>
<dbReference type="Ensembl" id="ENSOANT00000066008.1">
    <property type="protein sequence ID" value="ENSOANP00000035293.1"/>
    <property type="gene ID" value="ENSOANG00000006584.3"/>
</dbReference>
<reference evidence="4" key="2">
    <citation type="submission" date="2025-09" db="UniProtKB">
        <authorList>
            <consortium name="Ensembl"/>
        </authorList>
    </citation>
    <scope>IDENTIFICATION</scope>
    <source>
        <strain evidence="4">Glennie</strain>
    </source>
</reference>
<dbReference type="GO" id="GO:0016491">
    <property type="term" value="F:oxidoreductase activity"/>
    <property type="evidence" value="ECO:0007669"/>
    <property type="project" value="UniProtKB-KW"/>
</dbReference>
<dbReference type="Gene3D" id="3.40.50.720">
    <property type="entry name" value="NAD(P)-binding Rossmann-like Domain"/>
    <property type="match status" value="2"/>
</dbReference>
<organism evidence="4 5">
    <name type="scientific">Ornithorhynchus anatinus</name>
    <name type="common">Duckbill platypus</name>
    <dbReference type="NCBI Taxonomy" id="9258"/>
    <lineage>
        <taxon>Eukaryota</taxon>
        <taxon>Metazoa</taxon>
        <taxon>Chordata</taxon>
        <taxon>Craniata</taxon>
        <taxon>Vertebrata</taxon>
        <taxon>Euteleostomi</taxon>
        <taxon>Mammalia</taxon>
        <taxon>Monotremata</taxon>
        <taxon>Ornithorhynchidae</taxon>
        <taxon>Ornithorhynchus</taxon>
    </lineage>
</organism>
<dbReference type="PROSITE" id="PS00061">
    <property type="entry name" value="ADH_SHORT"/>
    <property type="match status" value="1"/>
</dbReference>
<dbReference type="SUPFAM" id="SSF51735">
    <property type="entry name" value="NAD(P)-binding Rossmann-fold domains"/>
    <property type="match status" value="1"/>
</dbReference>
<dbReference type="AlphaFoldDB" id="A0A6I8N2X2"/>
<dbReference type="GeneTree" id="ENSGT00940000162664"/>
<proteinExistence type="inferred from homology"/>
<dbReference type="Pfam" id="PF13561">
    <property type="entry name" value="adh_short_C2"/>
    <property type="match status" value="1"/>
</dbReference>